<dbReference type="PANTHER" id="PTHR47505:SF1">
    <property type="entry name" value="DNA UTILIZATION PROTEIN YHGH"/>
    <property type="match status" value="1"/>
</dbReference>
<dbReference type="InterPro" id="IPR000836">
    <property type="entry name" value="PRTase_dom"/>
</dbReference>
<comment type="similarity">
    <text evidence="1">Belongs to the ComF/GntX family.</text>
</comment>
<dbReference type="AlphaFoldDB" id="A0A679IAE1"/>
<name>A0A679IAE1_9ENTE</name>
<dbReference type="Gene3D" id="3.40.50.2020">
    <property type="match status" value="1"/>
</dbReference>
<evidence type="ECO:0000313" key="4">
    <source>
        <dbReference type="Proteomes" id="UP000502998"/>
    </source>
</evidence>
<proteinExistence type="inferred from homology"/>
<protein>
    <recommendedName>
        <fullName evidence="2">Phosphoribosyltransferase domain-containing protein</fullName>
    </recommendedName>
</protein>
<sequence length="126" mass="14441">MRQTFSPQVKQVLRKYRGFTIVPLPLSSERQKERGFNQGEEIIKATGSFYENLLIRKHHNRPQASAKRQERLKLKQPYSVAPNAIICGRKILLVDDVYTTGRTIYHGVELLYAHGAKSVATFTLAR</sequence>
<feature type="domain" description="Phosphoribosyltransferase" evidence="2">
    <location>
        <begin position="76"/>
        <end position="125"/>
    </location>
</feature>
<reference evidence="3 4" key="1">
    <citation type="submission" date="2020-02" db="EMBL/GenBank/DDBJ databases">
        <title>Characterization of vanA genotype vancomycin-resistant Enterococcus saigonensis VE80.</title>
        <authorList>
            <person name="Harada T."/>
            <person name="Motooka D."/>
            <person name="Nakamura S."/>
            <person name="Yamamoto Y."/>
            <person name="Kawahara R."/>
            <person name="Kawatsu K."/>
        </authorList>
    </citation>
    <scope>NUCLEOTIDE SEQUENCE [LARGE SCALE GENOMIC DNA]</scope>
    <source>
        <strain evidence="3 4">VE80</strain>
    </source>
</reference>
<organism evidence="3 4">
    <name type="scientific">Enterococcus saigonensis</name>
    <dbReference type="NCBI Taxonomy" id="1805431"/>
    <lineage>
        <taxon>Bacteria</taxon>
        <taxon>Bacillati</taxon>
        <taxon>Bacillota</taxon>
        <taxon>Bacilli</taxon>
        <taxon>Lactobacillales</taxon>
        <taxon>Enterococcaceae</taxon>
        <taxon>Enterococcus</taxon>
    </lineage>
</organism>
<dbReference type="InterPro" id="IPR051910">
    <property type="entry name" value="ComF/GntX_DNA_util-trans"/>
</dbReference>
<dbReference type="CDD" id="cd06223">
    <property type="entry name" value="PRTases_typeI"/>
    <property type="match status" value="1"/>
</dbReference>
<dbReference type="Proteomes" id="UP000502998">
    <property type="component" value="Chromosome"/>
</dbReference>
<dbReference type="EMBL" id="AP022822">
    <property type="protein sequence ID" value="BCA85340.1"/>
    <property type="molecule type" value="Genomic_DNA"/>
</dbReference>
<gene>
    <name evidence="3" type="ORF">EsVE80_08630</name>
</gene>
<dbReference type="KEGG" id="esg:EsVE80_08630"/>
<dbReference type="PANTHER" id="PTHR47505">
    <property type="entry name" value="DNA UTILIZATION PROTEIN YHGH"/>
    <property type="match status" value="1"/>
</dbReference>
<evidence type="ECO:0000256" key="1">
    <source>
        <dbReference type="ARBA" id="ARBA00008007"/>
    </source>
</evidence>
<dbReference type="SUPFAM" id="SSF53271">
    <property type="entry name" value="PRTase-like"/>
    <property type="match status" value="1"/>
</dbReference>
<evidence type="ECO:0000259" key="2">
    <source>
        <dbReference type="Pfam" id="PF00156"/>
    </source>
</evidence>
<keyword evidence="4" id="KW-1185">Reference proteome</keyword>
<accession>A0A679IAE1</accession>
<dbReference type="Pfam" id="PF00156">
    <property type="entry name" value="Pribosyltran"/>
    <property type="match status" value="1"/>
</dbReference>
<dbReference type="InterPro" id="IPR029057">
    <property type="entry name" value="PRTase-like"/>
</dbReference>
<evidence type="ECO:0000313" key="3">
    <source>
        <dbReference type="EMBL" id="BCA85340.1"/>
    </source>
</evidence>